<dbReference type="Pfam" id="PF00013">
    <property type="entry name" value="KH_1"/>
    <property type="match status" value="1"/>
</dbReference>
<sequence>MNLWILIILAIIMLVVGILVGYSVRKHGHEKELNEANQTAAGIIKAAKKEAETAKKEAILEAKEASHQYRQSQEEELKQRRNEVQKQENRIIQREELLDRKDNSLDKKEQVLDDRETKLSQQRQELETAHKEVSTTLEKQQAELERIASLSQDEAKDIILTQTREDSAHERAQIIKVGEQEAKEKADAKARDLIAEAIQRSAADVVSETTVTVVTLPNDDMKGRIIGREGRNIRTLETLTGIDLIIDDTPEAVVLSGFDPIRREIARMALEKLIQDGRIHPARIEEMVDKSRKEMDSRIREVGEQAVFDLGIHSIHPDLIKIIGRLNFRTSYGQNVLNHSVEVAKLAGILAAELGADVNLAKRAGLLHDIGKALDHEVDGSHVEIGVEIAKKYKEPETVVNTIASHHGDVEPTSIIAVLVAAADAISAARPGARSESLENYLHRLNKLEEITDSFEGVDHSFAIQAGREVRVIVQPKKVNDDQTVLLAKDIRDRIEQELQYPGHVKITVIRETRTVEYAK</sequence>
<comment type="caution">
    <text evidence="12">The sequence shown here is derived from an EMBL/GenBank/DDBJ whole genome shotgun (WGS) entry which is preliminary data.</text>
</comment>
<keyword evidence="3 8" id="KW-0255">Endonuclease</keyword>
<dbReference type="NCBIfam" id="TIGR00277">
    <property type="entry name" value="HDIG"/>
    <property type="match status" value="1"/>
</dbReference>
<keyword evidence="5 8" id="KW-0694">RNA-binding</keyword>
<keyword evidence="4 8" id="KW-0378">Hydrolase</keyword>
<keyword evidence="1 8" id="KW-0812">Transmembrane</keyword>
<feature type="compositionally biased region" description="Basic and acidic residues" evidence="10">
    <location>
        <begin position="105"/>
        <end position="133"/>
    </location>
</feature>
<keyword evidence="2 8" id="KW-0540">Nuclease</keyword>
<evidence type="ECO:0000256" key="7">
    <source>
        <dbReference type="ARBA" id="ARBA00023136"/>
    </source>
</evidence>
<dbReference type="Proteomes" id="UP001597267">
    <property type="component" value="Unassembled WGS sequence"/>
</dbReference>
<comment type="function">
    <text evidence="8">Endoribonuclease that initiates mRNA decay.</text>
</comment>
<accession>A0ABW4J9C6</accession>
<keyword evidence="6 8" id="KW-1133">Transmembrane helix</keyword>
<dbReference type="Gene3D" id="1.10.3210.10">
    <property type="entry name" value="Hypothetical protein af1432"/>
    <property type="match status" value="1"/>
</dbReference>
<dbReference type="CDD" id="cd00077">
    <property type="entry name" value="HDc"/>
    <property type="match status" value="1"/>
</dbReference>
<reference evidence="13" key="1">
    <citation type="journal article" date="2019" name="Int. J. Syst. Evol. Microbiol.">
        <title>The Global Catalogue of Microorganisms (GCM) 10K type strain sequencing project: providing services to taxonomists for standard genome sequencing and annotation.</title>
        <authorList>
            <consortium name="The Broad Institute Genomics Platform"/>
            <consortium name="The Broad Institute Genome Sequencing Center for Infectious Disease"/>
            <person name="Wu L."/>
            <person name="Ma J."/>
        </authorList>
    </citation>
    <scope>NUCLEOTIDE SEQUENCE [LARGE SCALE GENOMIC DNA]</scope>
    <source>
        <strain evidence="13">CCM 8896</strain>
    </source>
</reference>
<dbReference type="HAMAP" id="MF_00335">
    <property type="entry name" value="RNase_Y"/>
    <property type="match status" value="1"/>
</dbReference>
<dbReference type="InterPro" id="IPR003607">
    <property type="entry name" value="HD/PDEase_dom"/>
</dbReference>
<dbReference type="Pfam" id="PF12072">
    <property type="entry name" value="RNase_Y_N"/>
    <property type="match status" value="1"/>
</dbReference>
<evidence type="ECO:0000256" key="8">
    <source>
        <dbReference type="HAMAP-Rule" id="MF_00335"/>
    </source>
</evidence>
<evidence type="ECO:0000313" key="13">
    <source>
        <dbReference type="Proteomes" id="UP001597267"/>
    </source>
</evidence>
<evidence type="ECO:0000256" key="1">
    <source>
        <dbReference type="ARBA" id="ARBA00022692"/>
    </source>
</evidence>
<evidence type="ECO:0000256" key="10">
    <source>
        <dbReference type="SAM" id="MobiDB-lite"/>
    </source>
</evidence>
<gene>
    <name evidence="8 12" type="primary">rny</name>
    <name evidence="12" type="ORF">ACFQ5M_10310</name>
</gene>
<dbReference type="InterPro" id="IPR004087">
    <property type="entry name" value="KH_dom"/>
</dbReference>
<dbReference type="InterPro" id="IPR006674">
    <property type="entry name" value="HD_domain"/>
</dbReference>
<dbReference type="PROSITE" id="PS51831">
    <property type="entry name" value="HD"/>
    <property type="match status" value="1"/>
</dbReference>
<feature type="region of interest" description="Disordered" evidence="10">
    <location>
        <begin position="105"/>
        <end position="135"/>
    </location>
</feature>
<evidence type="ECO:0000256" key="6">
    <source>
        <dbReference type="ARBA" id="ARBA00022989"/>
    </source>
</evidence>
<organism evidence="12 13">
    <name type="scientific">Agrilactobacillus yilanensis</name>
    <dbReference type="NCBI Taxonomy" id="2485997"/>
    <lineage>
        <taxon>Bacteria</taxon>
        <taxon>Bacillati</taxon>
        <taxon>Bacillota</taxon>
        <taxon>Bacilli</taxon>
        <taxon>Lactobacillales</taxon>
        <taxon>Lactobacillaceae</taxon>
        <taxon>Agrilactobacillus</taxon>
    </lineage>
</organism>
<dbReference type="PROSITE" id="PS50084">
    <property type="entry name" value="KH_TYPE_1"/>
    <property type="match status" value="1"/>
</dbReference>
<evidence type="ECO:0000256" key="9">
    <source>
        <dbReference type="NCBIfam" id="TIGR03319"/>
    </source>
</evidence>
<feature type="domain" description="HD" evidence="11">
    <location>
        <begin position="336"/>
        <end position="429"/>
    </location>
</feature>
<dbReference type="SUPFAM" id="SSF54791">
    <property type="entry name" value="Eukaryotic type KH-domain (KH-domain type I)"/>
    <property type="match status" value="1"/>
</dbReference>
<dbReference type="InterPro" id="IPR036612">
    <property type="entry name" value="KH_dom_type_1_sf"/>
</dbReference>
<dbReference type="SMART" id="SM00471">
    <property type="entry name" value="HDc"/>
    <property type="match status" value="1"/>
</dbReference>
<dbReference type="SMART" id="SM00322">
    <property type="entry name" value="KH"/>
    <property type="match status" value="1"/>
</dbReference>
<dbReference type="InterPro" id="IPR022711">
    <property type="entry name" value="RNase_Y_N"/>
</dbReference>
<evidence type="ECO:0000256" key="3">
    <source>
        <dbReference type="ARBA" id="ARBA00022759"/>
    </source>
</evidence>
<dbReference type="InterPro" id="IPR004088">
    <property type="entry name" value="KH_dom_type_1"/>
</dbReference>
<name>A0ABW4J9C6_9LACO</name>
<comment type="subcellular location">
    <subcellularLocation>
        <location evidence="8">Cell membrane</location>
        <topology evidence="8">Single-pass membrane protein</topology>
    </subcellularLocation>
</comment>
<dbReference type="Pfam" id="PF01966">
    <property type="entry name" value="HD"/>
    <property type="match status" value="1"/>
</dbReference>
<dbReference type="SUPFAM" id="SSF109604">
    <property type="entry name" value="HD-domain/PDEase-like"/>
    <property type="match status" value="1"/>
</dbReference>
<dbReference type="Gene3D" id="3.30.1370.10">
    <property type="entry name" value="K Homology domain, type 1"/>
    <property type="match status" value="1"/>
</dbReference>
<evidence type="ECO:0000256" key="5">
    <source>
        <dbReference type="ARBA" id="ARBA00022884"/>
    </source>
</evidence>
<dbReference type="CDD" id="cd22431">
    <property type="entry name" value="KH-I_RNaseY"/>
    <property type="match status" value="1"/>
</dbReference>
<feature type="transmembrane region" description="Helical" evidence="8">
    <location>
        <begin position="6"/>
        <end position="24"/>
    </location>
</feature>
<keyword evidence="8" id="KW-1003">Cell membrane</keyword>
<evidence type="ECO:0000256" key="4">
    <source>
        <dbReference type="ARBA" id="ARBA00022801"/>
    </source>
</evidence>
<dbReference type="EMBL" id="JBHTOP010000026">
    <property type="protein sequence ID" value="MFD1672493.1"/>
    <property type="molecule type" value="Genomic_DNA"/>
</dbReference>
<dbReference type="NCBIfam" id="TIGR03319">
    <property type="entry name" value="RNase_Y"/>
    <property type="match status" value="1"/>
</dbReference>
<evidence type="ECO:0000259" key="11">
    <source>
        <dbReference type="PROSITE" id="PS51831"/>
    </source>
</evidence>
<dbReference type="RefSeq" id="WP_125712049.1">
    <property type="nucleotide sequence ID" value="NZ_JBHTOP010000026.1"/>
</dbReference>
<protein>
    <recommendedName>
        <fullName evidence="8 9">Ribonuclease Y</fullName>
        <shortName evidence="8">RNase Y</shortName>
        <ecNumber evidence="8 9">3.1.-.-</ecNumber>
    </recommendedName>
</protein>
<dbReference type="PANTHER" id="PTHR12826">
    <property type="entry name" value="RIBONUCLEASE Y"/>
    <property type="match status" value="1"/>
</dbReference>
<dbReference type="EC" id="3.1.-.-" evidence="8 9"/>
<keyword evidence="7 8" id="KW-0472">Membrane</keyword>
<dbReference type="PANTHER" id="PTHR12826:SF15">
    <property type="entry name" value="RIBONUCLEASE Y"/>
    <property type="match status" value="1"/>
</dbReference>
<keyword evidence="13" id="KW-1185">Reference proteome</keyword>
<evidence type="ECO:0000313" key="12">
    <source>
        <dbReference type="EMBL" id="MFD1672493.1"/>
    </source>
</evidence>
<dbReference type="InterPro" id="IPR006675">
    <property type="entry name" value="HDIG_dom"/>
</dbReference>
<dbReference type="InterPro" id="IPR017705">
    <property type="entry name" value="Ribonuclease_Y"/>
</dbReference>
<proteinExistence type="inferred from homology"/>
<evidence type="ECO:0000256" key="2">
    <source>
        <dbReference type="ARBA" id="ARBA00022722"/>
    </source>
</evidence>
<comment type="similarity">
    <text evidence="8">Belongs to the RNase Y family.</text>
</comment>